<name>A0A8X6XG93_9ARAC</name>
<protein>
    <submittedName>
        <fullName evidence="1">Uncharacterized protein</fullName>
    </submittedName>
</protein>
<dbReference type="OrthoDB" id="10494386at2759"/>
<proteinExistence type="predicted"/>
<evidence type="ECO:0000313" key="1">
    <source>
        <dbReference type="EMBL" id="GFY51221.1"/>
    </source>
</evidence>
<reference evidence="1" key="1">
    <citation type="submission" date="2020-08" db="EMBL/GenBank/DDBJ databases">
        <title>Multicomponent nature underlies the extraordinary mechanical properties of spider dragline silk.</title>
        <authorList>
            <person name="Kono N."/>
            <person name="Nakamura H."/>
            <person name="Mori M."/>
            <person name="Yoshida Y."/>
            <person name="Ohtoshi R."/>
            <person name="Malay A.D."/>
            <person name="Moran D.A.P."/>
            <person name="Tomita M."/>
            <person name="Numata K."/>
            <person name="Arakawa K."/>
        </authorList>
    </citation>
    <scope>NUCLEOTIDE SEQUENCE</scope>
</reference>
<sequence length="121" mass="14120">MSKFVAIEPLMIEIHRWCFKGAFISRVTHHIGLAIGKLMLGLYKRHVEYLDNSVLNNESKFCGVLTFEKEMSRLKNNKCHQGKIILPPTDEYPTEMKDLLLGTTKMIKPFWGEILEFIIMY</sequence>
<gene>
    <name evidence="1" type="ORF">TNIN_51031</name>
</gene>
<dbReference type="AlphaFoldDB" id="A0A8X6XG93"/>
<organism evidence="1 2">
    <name type="scientific">Trichonephila inaurata madagascariensis</name>
    <dbReference type="NCBI Taxonomy" id="2747483"/>
    <lineage>
        <taxon>Eukaryota</taxon>
        <taxon>Metazoa</taxon>
        <taxon>Ecdysozoa</taxon>
        <taxon>Arthropoda</taxon>
        <taxon>Chelicerata</taxon>
        <taxon>Arachnida</taxon>
        <taxon>Araneae</taxon>
        <taxon>Araneomorphae</taxon>
        <taxon>Entelegynae</taxon>
        <taxon>Araneoidea</taxon>
        <taxon>Nephilidae</taxon>
        <taxon>Trichonephila</taxon>
        <taxon>Trichonephila inaurata</taxon>
    </lineage>
</organism>
<evidence type="ECO:0000313" key="2">
    <source>
        <dbReference type="Proteomes" id="UP000886998"/>
    </source>
</evidence>
<dbReference type="Proteomes" id="UP000886998">
    <property type="component" value="Unassembled WGS sequence"/>
</dbReference>
<keyword evidence="2" id="KW-1185">Reference proteome</keyword>
<accession>A0A8X6XG93</accession>
<dbReference type="EMBL" id="BMAV01007949">
    <property type="protein sequence ID" value="GFY51221.1"/>
    <property type="molecule type" value="Genomic_DNA"/>
</dbReference>
<comment type="caution">
    <text evidence="1">The sequence shown here is derived from an EMBL/GenBank/DDBJ whole genome shotgun (WGS) entry which is preliminary data.</text>
</comment>